<proteinExistence type="predicted"/>
<keyword evidence="1" id="KW-0472">Membrane</keyword>
<keyword evidence="1" id="KW-1133">Transmembrane helix</keyword>
<geneLocation type="plasmid" evidence="2">
    <name>p17-15-vir-like</name>
</geneLocation>
<name>A0A8B0SS14_KLEPN</name>
<keyword evidence="2" id="KW-0614">Plasmid</keyword>
<sequence length="149" mass="17316">MDSTSTDGVTPTLPGEWMMIVTSGSRRWLIFVCPYGSYQLKRIWKISYNASSKELHTRFAEICRLCPARSGCSFYDRQINLPAGLFLSAFIFVIYSPAQSIQFFSTQPCHKGRSHYYRRVLLQLSFFSCSNWSYVSVESFTRFQPKLRM</sequence>
<evidence type="ECO:0000256" key="1">
    <source>
        <dbReference type="SAM" id="Phobius"/>
    </source>
</evidence>
<dbReference type="AlphaFoldDB" id="A0A8B0SS14"/>
<dbReference type="EMBL" id="MN956836">
    <property type="protein sequence ID" value="QTX13791.1"/>
    <property type="molecule type" value="Genomic_DNA"/>
</dbReference>
<reference evidence="2" key="1">
    <citation type="submission" date="2020-01" db="EMBL/GenBank/DDBJ databases">
        <authorList>
            <person name="Qin S."/>
        </authorList>
    </citation>
    <scope>NUCLEOTIDE SEQUENCE</scope>
    <source>
        <strain evidence="2">CVir17-16-YZ6g</strain>
        <plasmid evidence="2">p17-15-vir-like</plasmid>
    </source>
</reference>
<organism evidence="2">
    <name type="scientific">Klebsiella pneumoniae</name>
    <dbReference type="NCBI Taxonomy" id="573"/>
    <lineage>
        <taxon>Bacteria</taxon>
        <taxon>Pseudomonadati</taxon>
        <taxon>Pseudomonadota</taxon>
        <taxon>Gammaproteobacteria</taxon>
        <taxon>Enterobacterales</taxon>
        <taxon>Enterobacteriaceae</taxon>
        <taxon>Klebsiella/Raoultella group</taxon>
        <taxon>Klebsiella</taxon>
        <taxon>Klebsiella pneumoniae complex</taxon>
    </lineage>
</organism>
<keyword evidence="1" id="KW-0812">Transmembrane</keyword>
<feature type="transmembrane region" description="Helical" evidence="1">
    <location>
        <begin position="79"/>
        <end position="98"/>
    </location>
</feature>
<protein>
    <submittedName>
        <fullName evidence="2">Uncharacterized protein</fullName>
    </submittedName>
</protein>
<accession>A0A8B0SS14</accession>
<evidence type="ECO:0000313" key="2">
    <source>
        <dbReference type="EMBL" id="QTX13791.1"/>
    </source>
</evidence>